<protein>
    <submittedName>
        <fullName evidence="1">Uncharacterized protein</fullName>
    </submittedName>
</protein>
<accession>A0A367Q376</accession>
<reference evidence="1" key="1">
    <citation type="submission" date="2016-04" db="EMBL/GenBank/DDBJ databases">
        <authorList>
            <person name="Tabuchi Yagui T.R."/>
        </authorList>
    </citation>
    <scope>NUCLEOTIDE SEQUENCE [LARGE SCALE GENOMIC DNA]</scope>
    <source>
        <strain evidence="1">NIES-26</strain>
    </source>
</reference>
<name>A0A367Q376_9NOSO</name>
<keyword evidence="2" id="KW-1185">Reference proteome</keyword>
<gene>
    <name evidence="1" type="ORF">A6770_33115</name>
</gene>
<dbReference type="EMBL" id="LXQD01000348">
    <property type="protein sequence ID" value="RCJ18475.1"/>
    <property type="molecule type" value="Genomic_DNA"/>
</dbReference>
<comment type="caution">
    <text evidence="1">The sequence shown here is derived from an EMBL/GenBank/DDBJ whole genome shotgun (WGS) entry which is preliminary data.</text>
</comment>
<dbReference type="AlphaFoldDB" id="A0A367Q376"/>
<organism evidence="1 2">
    <name type="scientific">Nostoc minutum NIES-26</name>
    <dbReference type="NCBI Taxonomy" id="1844469"/>
    <lineage>
        <taxon>Bacteria</taxon>
        <taxon>Bacillati</taxon>
        <taxon>Cyanobacteriota</taxon>
        <taxon>Cyanophyceae</taxon>
        <taxon>Nostocales</taxon>
        <taxon>Nostocaceae</taxon>
        <taxon>Nostoc</taxon>
    </lineage>
</organism>
<dbReference type="Proteomes" id="UP000252107">
    <property type="component" value="Unassembled WGS sequence"/>
</dbReference>
<sequence>MAKVHKNASDLTAANLLHSLRCCGGSVPLHSIKFSQPVIQALLDRELVKVTNTGCGFFLQVTEGK</sequence>
<evidence type="ECO:0000313" key="2">
    <source>
        <dbReference type="Proteomes" id="UP000252107"/>
    </source>
</evidence>
<evidence type="ECO:0000313" key="1">
    <source>
        <dbReference type="EMBL" id="RCJ18475.1"/>
    </source>
</evidence>
<proteinExistence type="predicted"/>